<evidence type="ECO:0000259" key="6">
    <source>
        <dbReference type="PROSITE" id="PS50262"/>
    </source>
</evidence>
<comment type="subcellular location">
    <subcellularLocation>
        <location evidence="1">Membrane</location>
    </subcellularLocation>
</comment>
<evidence type="ECO:0000256" key="4">
    <source>
        <dbReference type="ARBA" id="ARBA00023136"/>
    </source>
</evidence>
<keyword evidence="7" id="KW-1185">Reference proteome</keyword>
<accession>A0A914XBZ9</accession>
<dbReference type="Gene3D" id="1.20.1070.10">
    <property type="entry name" value="Rhodopsin 7-helix transmembrane proteins"/>
    <property type="match status" value="1"/>
</dbReference>
<name>A0A914XBZ9_9BILA</name>
<dbReference type="PANTHER" id="PTHR23017">
    <property type="entry name" value="SERPENTINE RECEPTOR, CLASS X"/>
    <property type="match status" value="1"/>
</dbReference>
<organism evidence="7 8">
    <name type="scientific">Plectus sambesii</name>
    <dbReference type="NCBI Taxonomy" id="2011161"/>
    <lineage>
        <taxon>Eukaryota</taxon>
        <taxon>Metazoa</taxon>
        <taxon>Ecdysozoa</taxon>
        <taxon>Nematoda</taxon>
        <taxon>Chromadorea</taxon>
        <taxon>Plectida</taxon>
        <taxon>Plectina</taxon>
        <taxon>Plectoidea</taxon>
        <taxon>Plectidae</taxon>
        <taxon>Plectus</taxon>
    </lineage>
</organism>
<keyword evidence="2 5" id="KW-0812">Transmembrane</keyword>
<dbReference type="Proteomes" id="UP000887566">
    <property type="component" value="Unplaced"/>
</dbReference>
<dbReference type="PANTHER" id="PTHR23017:SF3">
    <property type="entry name" value="G-PROTEIN COUPLED RECEPTORS FAMILY 1 PROFILE DOMAIN-CONTAINING PROTEIN"/>
    <property type="match status" value="1"/>
</dbReference>
<feature type="transmembrane region" description="Helical" evidence="5">
    <location>
        <begin position="40"/>
        <end position="59"/>
    </location>
</feature>
<evidence type="ECO:0000256" key="2">
    <source>
        <dbReference type="ARBA" id="ARBA00022692"/>
    </source>
</evidence>
<feature type="transmembrane region" description="Helical" evidence="5">
    <location>
        <begin position="86"/>
        <end position="112"/>
    </location>
</feature>
<dbReference type="GO" id="GO:0016020">
    <property type="term" value="C:membrane"/>
    <property type="evidence" value="ECO:0007669"/>
    <property type="project" value="UniProtKB-SubCell"/>
</dbReference>
<dbReference type="PROSITE" id="PS50262">
    <property type="entry name" value="G_PROTEIN_RECEP_F1_2"/>
    <property type="match status" value="1"/>
</dbReference>
<proteinExistence type="predicted"/>
<evidence type="ECO:0000256" key="5">
    <source>
        <dbReference type="SAM" id="Phobius"/>
    </source>
</evidence>
<reference evidence="8" key="1">
    <citation type="submission" date="2022-11" db="UniProtKB">
        <authorList>
            <consortium name="WormBaseParasite"/>
        </authorList>
    </citation>
    <scope>IDENTIFICATION</scope>
</reference>
<protein>
    <submittedName>
        <fullName evidence="8">G-protein coupled receptors family 1 profile domain-containing protein</fullName>
    </submittedName>
</protein>
<dbReference type="Pfam" id="PF10328">
    <property type="entry name" value="7TM_GPCR_Srx"/>
    <property type="match status" value="1"/>
</dbReference>
<dbReference type="CDD" id="cd00637">
    <property type="entry name" value="7tm_classA_rhodopsin-like"/>
    <property type="match status" value="1"/>
</dbReference>
<sequence length="146" mass="16940">MLIWFTAPGAAFATCAIAYNRMTAIVYWNKYKTMWTEARLNALIAIQWIICIVYVLPMVRMDFMIGTRPTETMIIWFTHGENGRAYFNSVAIMLSIVFIFLIIVSLATVIGLRIKNNRIIYAASDTEAMRDQEQSRRKIELRITFL</sequence>
<dbReference type="WBParaSite" id="PSAMB.scaffold6961size8522.g29378.t1">
    <property type="protein sequence ID" value="PSAMB.scaffold6961size8522.g29378.t1"/>
    <property type="gene ID" value="PSAMB.scaffold6961size8522.g29378"/>
</dbReference>
<feature type="transmembrane region" description="Helical" evidence="5">
    <location>
        <begin position="6"/>
        <end position="28"/>
    </location>
</feature>
<dbReference type="AlphaFoldDB" id="A0A914XBZ9"/>
<evidence type="ECO:0000313" key="8">
    <source>
        <dbReference type="WBParaSite" id="PSAMB.scaffold6961size8522.g29378.t1"/>
    </source>
</evidence>
<dbReference type="InterPro" id="IPR019430">
    <property type="entry name" value="7TM_GPCR_serpentine_rcpt_Srx"/>
</dbReference>
<evidence type="ECO:0000256" key="3">
    <source>
        <dbReference type="ARBA" id="ARBA00022989"/>
    </source>
</evidence>
<dbReference type="InterPro" id="IPR017452">
    <property type="entry name" value="GPCR_Rhodpsn_7TM"/>
</dbReference>
<keyword evidence="4 5" id="KW-0472">Membrane</keyword>
<feature type="domain" description="G-protein coupled receptors family 1 profile" evidence="6">
    <location>
        <begin position="1"/>
        <end position="146"/>
    </location>
</feature>
<keyword evidence="3 5" id="KW-1133">Transmembrane helix</keyword>
<dbReference type="SUPFAM" id="SSF81321">
    <property type="entry name" value="Family A G protein-coupled receptor-like"/>
    <property type="match status" value="1"/>
</dbReference>
<evidence type="ECO:0000313" key="7">
    <source>
        <dbReference type="Proteomes" id="UP000887566"/>
    </source>
</evidence>
<evidence type="ECO:0000256" key="1">
    <source>
        <dbReference type="ARBA" id="ARBA00004370"/>
    </source>
</evidence>